<dbReference type="Gene3D" id="1.25.40.390">
    <property type="match status" value="1"/>
</dbReference>
<accession>A0A0F5JDU7</accession>
<evidence type="ECO:0000256" key="3">
    <source>
        <dbReference type="ARBA" id="ARBA00022729"/>
    </source>
</evidence>
<comment type="caution">
    <text evidence="9">The sequence shown here is derived from an EMBL/GenBank/DDBJ whole genome shotgun (WGS) entry which is preliminary data.</text>
</comment>
<evidence type="ECO:0000313" key="9">
    <source>
        <dbReference type="EMBL" id="KKB55675.1"/>
    </source>
</evidence>
<dbReference type="PATRIC" id="fig|1203610.3.peg.3213"/>
<dbReference type="InterPro" id="IPR033985">
    <property type="entry name" value="SusD-like_N"/>
</dbReference>
<dbReference type="Pfam" id="PF07980">
    <property type="entry name" value="SusD_RagB"/>
    <property type="match status" value="1"/>
</dbReference>
<evidence type="ECO:0000313" key="10">
    <source>
        <dbReference type="Proteomes" id="UP000033035"/>
    </source>
</evidence>
<evidence type="ECO:0000256" key="5">
    <source>
        <dbReference type="ARBA" id="ARBA00023237"/>
    </source>
</evidence>
<comment type="similarity">
    <text evidence="2">Belongs to the SusD family.</text>
</comment>
<evidence type="ECO:0000259" key="8">
    <source>
        <dbReference type="Pfam" id="PF14322"/>
    </source>
</evidence>
<evidence type="ECO:0000256" key="4">
    <source>
        <dbReference type="ARBA" id="ARBA00023136"/>
    </source>
</evidence>
<comment type="subcellular location">
    <subcellularLocation>
        <location evidence="1">Cell outer membrane</location>
    </subcellularLocation>
</comment>
<sequence length="493" mass="56537">MKTKIIAFLLALCMTAWFNSCDLDSKVYSSFSETNFPKTEEDARSMLTGLYAYFKCNSGAVNDNSNGAWVWPLFTTGYGGWIGLSEMTTDEIFNIEHQEIHFNWGSAFDTYSTYAVSRNITRATYILDVFSKLTDMDKDVKNELMAETKCLRAWMMFCFYDMYGPIPVVTDPAKIDNIVYEPRPSKEEYFNQMVKDLTEALPYLYDKTNNTENWGRVNKGVAAMLLMKLYMNDHQYDKALPYAESLTQMGYTLSDDYSKVFSEEHNNENIWSVPSGQQMGNEWFFYMIPPSCAEVCGIKVAPYWGVTLMPWEFYDTYAKEDKRLAGIADRYIGTDGTLYSREGNQGERLPYGAVIVKYLLPKEQTQAGNIPLVVCRYADVILSLAEIENELNGPTDKALGYLKQITDRSGVTHTIPADIRTSKDKFKEFLLAERGRELYFEGWRRQDMIRFGKYIEYGLSKGYPAKDYMTLFPIPPKVIIESGGIVKNNPGYE</sequence>
<evidence type="ECO:0000256" key="2">
    <source>
        <dbReference type="ARBA" id="ARBA00006275"/>
    </source>
</evidence>
<evidence type="ECO:0000256" key="6">
    <source>
        <dbReference type="SAM" id="SignalP"/>
    </source>
</evidence>
<dbReference type="GeneID" id="69981669"/>
<dbReference type="STRING" id="1203610.HMPREF1536_03147"/>
<organism evidence="9 10">
    <name type="scientific">Parabacteroides gordonii MS-1 = DSM 23371</name>
    <dbReference type="NCBI Taxonomy" id="1203610"/>
    <lineage>
        <taxon>Bacteria</taxon>
        <taxon>Pseudomonadati</taxon>
        <taxon>Bacteroidota</taxon>
        <taxon>Bacteroidia</taxon>
        <taxon>Bacteroidales</taxon>
        <taxon>Tannerellaceae</taxon>
        <taxon>Parabacteroides</taxon>
    </lineage>
</organism>
<feature type="domain" description="SusD-like N-terminal" evidence="8">
    <location>
        <begin position="115"/>
        <end position="230"/>
    </location>
</feature>
<evidence type="ECO:0000256" key="1">
    <source>
        <dbReference type="ARBA" id="ARBA00004442"/>
    </source>
</evidence>
<dbReference type="RefSeq" id="WP_010802308.1">
    <property type="nucleotide sequence ID" value="NZ_AUAE01000008.1"/>
</dbReference>
<dbReference type="Proteomes" id="UP000033035">
    <property type="component" value="Unassembled WGS sequence"/>
</dbReference>
<name>A0A0F5JDU7_9BACT</name>
<keyword evidence="10" id="KW-1185">Reference proteome</keyword>
<evidence type="ECO:0008006" key="11">
    <source>
        <dbReference type="Google" id="ProtNLM"/>
    </source>
</evidence>
<keyword evidence="3 6" id="KW-0732">Signal</keyword>
<dbReference type="Pfam" id="PF14322">
    <property type="entry name" value="SusD-like_3"/>
    <property type="match status" value="1"/>
</dbReference>
<dbReference type="GO" id="GO:0009279">
    <property type="term" value="C:cell outer membrane"/>
    <property type="evidence" value="ECO:0007669"/>
    <property type="project" value="UniProtKB-SubCell"/>
</dbReference>
<feature type="chain" id="PRO_5002489147" description="RagB/SusD domain-containing protein" evidence="6">
    <location>
        <begin position="19"/>
        <end position="493"/>
    </location>
</feature>
<feature type="signal peptide" evidence="6">
    <location>
        <begin position="1"/>
        <end position="18"/>
    </location>
</feature>
<dbReference type="InterPro" id="IPR011990">
    <property type="entry name" value="TPR-like_helical_dom_sf"/>
</dbReference>
<keyword evidence="4" id="KW-0472">Membrane</keyword>
<dbReference type="InterPro" id="IPR012944">
    <property type="entry name" value="SusD_RagB_dom"/>
</dbReference>
<keyword evidence="5" id="KW-0998">Cell outer membrane</keyword>
<protein>
    <recommendedName>
        <fullName evidence="11">RagB/SusD domain-containing protein</fullName>
    </recommendedName>
</protein>
<evidence type="ECO:0000259" key="7">
    <source>
        <dbReference type="Pfam" id="PF07980"/>
    </source>
</evidence>
<dbReference type="AlphaFoldDB" id="A0A0F5JDU7"/>
<proteinExistence type="inferred from homology"/>
<dbReference type="SUPFAM" id="SSF48452">
    <property type="entry name" value="TPR-like"/>
    <property type="match status" value="1"/>
</dbReference>
<dbReference type="HOGENOM" id="CLU_015553_1_2_10"/>
<feature type="domain" description="RagB/SusD" evidence="7">
    <location>
        <begin position="343"/>
        <end position="492"/>
    </location>
</feature>
<gene>
    <name evidence="9" type="ORF">HMPREF1536_03147</name>
</gene>
<reference evidence="9 10" key="1">
    <citation type="submission" date="2013-04" db="EMBL/GenBank/DDBJ databases">
        <title>The Genome Sequence of Parabacteroides gordonii DSM 23371.</title>
        <authorList>
            <consortium name="The Broad Institute Genomics Platform"/>
            <person name="Earl A."/>
            <person name="Ward D."/>
            <person name="Feldgarden M."/>
            <person name="Gevers D."/>
            <person name="Martens E."/>
            <person name="Sakamoto M."/>
            <person name="Benno Y."/>
            <person name="Suzuki N."/>
            <person name="Matsunaga N."/>
            <person name="Koshihara K."/>
            <person name="Seki M."/>
            <person name="Komiya H."/>
            <person name="Walker B."/>
            <person name="Young S."/>
            <person name="Zeng Q."/>
            <person name="Gargeya S."/>
            <person name="Fitzgerald M."/>
            <person name="Haas B."/>
            <person name="Abouelleil A."/>
            <person name="Allen A.W."/>
            <person name="Alvarado L."/>
            <person name="Arachchi H.M."/>
            <person name="Berlin A.M."/>
            <person name="Chapman S.B."/>
            <person name="Gainer-Dewar J."/>
            <person name="Goldberg J."/>
            <person name="Griggs A."/>
            <person name="Gujja S."/>
            <person name="Hansen M."/>
            <person name="Howarth C."/>
            <person name="Imamovic A."/>
            <person name="Ireland A."/>
            <person name="Larimer J."/>
            <person name="McCowan C."/>
            <person name="Murphy C."/>
            <person name="Pearson M."/>
            <person name="Poon T.W."/>
            <person name="Priest M."/>
            <person name="Roberts A."/>
            <person name="Saif S."/>
            <person name="Shea T."/>
            <person name="Sisk P."/>
            <person name="Sykes S."/>
            <person name="Wortman J."/>
            <person name="Nusbaum C."/>
            <person name="Birren B."/>
        </authorList>
    </citation>
    <scope>NUCLEOTIDE SEQUENCE [LARGE SCALE GENOMIC DNA]</scope>
    <source>
        <strain evidence="9 10">MS-1</strain>
    </source>
</reference>
<dbReference type="EMBL" id="AQHW01000015">
    <property type="protein sequence ID" value="KKB55675.1"/>
    <property type="molecule type" value="Genomic_DNA"/>
</dbReference>